<accession>A0A2P2Q7K4</accession>
<evidence type="ECO:0000313" key="1">
    <source>
        <dbReference type="EMBL" id="MBX62930.1"/>
    </source>
</evidence>
<name>A0A2P2Q7K4_RHIMU</name>
<proteinExistence type="predicted"/>
<dbReference type="EMBL" id="GGEC01082446">
    <property type="protein sequence ID" value="MBX62930.1"/>
    <property type="molecule type" value="Transcribed_RNA"/>
</dbReference>
<protein>
    <submittedName>
        <fullName evidence="1">Uncharacterized protein</fullName>
    </submittedName>
</protein>
<organism evidence="1">
    <name type="scientific">Rhizophora mucronata</name>
    <name type="common">Asiatic mangrove</name>
    <dbReference type="NCBI Taxonomy" id="61149"/>
    <lineage>
        <taxon>Eukaryota</taxon>
        <taxon>Viridiplantae</taxon>
        <taxon>Streptophyta</taxon>
        <taxon>Embryophyta</taxon>
        <taxon>Tracheophyta</taxon>
        <taxon>Spermatophyta</taxon>
        <taxon>Magnoliopsida</taxon>
        <taxon>eudicotyledons</taxon>
        <taxon>Gunneridae</taxon>
        <taxon>Pentapetalae</taxon>
        <taxon>rosids</taxon>
        <taxon>fabids</taxon>
        <taxon>Malpighiales</taxon>
        <taxon>Rhizophoraceae</taxon>
        <taxon>Rhizophora</taxon>
    </lineage>
</organism>
<sequence length="13" mass="1575">MIFACGCNIFRHY</sequence>
<reference evidence="1" key="1">
    <citation type="submission" date="2018-02" db="EMBL/GenBank/DDBJ databases">
        <title>Rhizophora mucronata_Transcriptome.</title>
        <authorList>
            <person name="Meera S.P."/>
            <person name="Sreeshan A."/>
            <person name="Augustine A."/>
        </authorList>
    </citation>
    <scope>NUCLEOTIDE SEQUENCE</scope>
    <source>
        <tissue evidence="1">Leaf</tissue>
    </source>
</reference>